<evidence type="ECO:0008006" key="3">
    <source>
        <dbReference type="Google" id="ProtNLM"/>
    </source>
</evidence>
<dbReference type="EMBL" id="FUYB01000028">
    <property type="protein sequence ID" value="SKA94995.1"/>
    <property type="molecule type" value="Genomic_DNA"/>
</dbReference>
<reference evidence="1 2" key="1">
    <citation type="submission" date="2017-02" db="EMBL/GenBank/DDBJ databases">
        <authorList>
            <person name="Peterson S.W."/>
        </authorList>
    </citation>
    <scope>NUCLEOTIDE SEQUENCE [LARGE SCALE GENOMIC DNA]</scope>
    <source>
        <strain evidence="1 2">ATCC 49788</strain>
    </source>
</reference>
<dbReference type="AlphaFoldDB" id="A0A1T4Y155"/>
<sequence>MSEFTLDEAVTLIYRHVVLKKNVASHNERPQLSNIGHVCGVLTLNEQIEIVVKFQDELRQFSKLEFQSELAILQS</sequence>
<gene>
    <name evidence="1" type="ORF">SAMN02745130_03714</name>
</gene>
<evidence type="ECO:0000313" key="1">
    <source>
        <dbReference type="EMBL" id="SKA94995.1"/>
    </source>
</evidence>
<protein>
    <recommendedName>
        <fullName evidence="3">DUF4926 domain-containing protein</fullName>
    </recommendedName>
</protein>
<organism evidence="1 2">
    <name type="scientific">Thiothrix eikelboomii</name>
    <dbReference type="NCBI Taxonomy" id="92487"/>
    <lineage>
        <taxon>Bacteria</taxon>
        <taxon>Pseudomonadati</taxon>
        <taxon>Pseudomonadota</taxon>
        <taxon>Gammaproteobacteria</taxon>
        <taxon>Thiotrichales</taxon>
        <taxon>Thiotrichaceae</taxon>
        <taxon>Thiothrix</taxon>
    </lineage>
</organism>
<dbReference type="OrthoDB" id="6089612at2"/>
<evidence type="ECO:0000313" key="2">
    <source>
        <dbReference type="Proteomes" id="UP000190460"/>
    </source>
</evidence>
<dbReference type="RefSeq" id="WP_078924149.1">
    <property type="nucleotide sequence ID" value="NZ_FUYB01000028.1"/>
</dbReference>
<dbReference type="Proteomes" id="UP000190460">
    <property type="component" value="Unassembled WGS sequence"/>
</dbReference>
<keyword evidence="2" id="KW-1185">Reference proteome</keyword>
<accession>A0A1T4Y155</accession>
<name>A0A1T4Y155_9GAMM</name>
<proteinExistence type="predicted"/>
<dbReference type="STRING" id="92487.SAMN02745130_03714"/>